<organism evidence="3 4">
    <name type="scientific">Hyalella azteca</name>
    <name type="common">Amphipod</name>
    <dbReference type="NCBI Taxonomy" id="294128"/>
    <lineage>
        <taxon>Eukaryota</taxon>
        <taxon>Metazoa</taxon>
        <taxon>Ecdysozoa</taxon>
        <taxon>Arthropoda</taxon>
        <taxon>Crustacea</taxon>
        <taxon>Multicrustacea</taxon>
        <taxon>Malacostraca</taxon>
        <taxon>Eumalacostraca</taxon>
        <taxon>Peracarida</taxon>
        <taxon>Amphipoda</taxon>
        <taxon>Senticaudata</taxon>
        <taxon>Talitrida</taxon>
        <taxon>Talitroidea</taxon>
        <taxon>Hyalellidae</taxon>
        <taxon>Hyalella</taxon>
    </lineage>
</organism>
<accession>A0A8B7PMX2</accession>
<feature type="transmembrane region" description="Helical" evidence="2">
    <location>
        <begin position="18"/>
        <end position="34"/>
    </location>
</feature>
<dbReference type="Proteomes" id="UP000694843">
    <property type="component" value="Unplaced"/>
</dbReference>
<dbReference type="AlphaFoldDB" id="A0A8B7PMX2"/>
<feature type="region of interest" description="Disordered" evidence="1">
    <location>
        <begin position="521"/>
        <end position="548"/>
    </location>
</feature>
<reference evidence="4" key="1">
    <citation type="submission" date="2025-08" db="UniProtKB">
        <authorList>
            <consortium name="RefSeq"/>
        </authorList>
    </citation>
    <scope>IDENTIFICATION</scope>
    <source>
        <tissue evidence="4">Whole organism</tissue>
    </source>
</reference>
<proteinExistence type="predicted"/>
<feature type="region of interest" description="Disordered" evidence="1">
    <location>
        <begin position="615"/>
        <end position="667"/>
    </location>
</feature>
<dbReference type="RefSeq" id="XP_018027544.1">
    <property type="nucleotide sequence ID" value="XM_018172055.2"/>
</dbReference>
<protein>
    <submittedName>
        <fullName evidence="4">Uncharacterized protein LOC108682815</fullName>
    </submittedName>
</protein>
<evidence type="ECO:0000256" key="2">
    <source>
        <dbReference type="SAM" id="Phobius"/>
    </source>
</evidence>
<feature type="compositionally biased region" description="Polar residues" evidence="1">
    <location>
        <begin position="616"/>
        <end position="627"/>
    </location>
</feature>
<feature type="compositionally biased region" description="Basic and acidic residues" evidence="1">
    <location>
        <begin position="644"/>
        <end position="661"/>
    </location>
</feature>
<dbReference type="KEGG" id="hazt:108682815"/>
<gene>
    <name evidence="4" type="primary">LOC108682815</name>
</gene>
<evidence type="ECO:0000256" key="1">
    <source>
        <dbReference type="SAM" id="MobiDB-lite"/>
    </source>
</evidence>
<keyword evidence="3" id="KW-1185">Reference proteome</keyword>
<name>A0A8B7PMX2_HYAAZ</name>
<dbReference type="GeneID" id="108682815"/>
<keyword evidence="2" id="KW-0812">Transmembrane</keyword>
<evidence type="ECO:0000313" key="4">
    <source>
        <dbReference type="RefSeq" id="XP_018027544.1"/>
    </source>
</evidence>
<keyword evidence="2" id="KW-1133">Transmembrane helix</keyword>
<sequence length="797" mass="91940">MTRYVLRYVFILFRRQKILLFLYISLICLVFIVTRREENTHRGRWYHRHSTFVDNKNDGVYTSSKLVTKYFIAKETEMIQDSHDLKPAHDCGEHSSYPCDGRRDENYSVLEFSEPKLTSATKLALDLNKKRKNYNEDLFFKKQNMSSSSHEKSNIINSIDKFDVSSGRKDRKIARNNETDTNPEFLLKQTVKVTQRGASKRKRSRRLKIREAELLRRQQPPFTDDNSLLAERQFETIFGDSEHFVDRETNLIMDNILRTDITSLLSNPEKVEAITYNAAAVMKKVVTRRNLPLDEVRRLRWGDIARQVTFEIRPNSLIPTNEKKLLWGRKHAHWGGTKARRSGKSIRYNSTLSNLHSDATRPSHLTEAPTISRAIMDKYLTDTRRQIIQSGDVEILSREDIYEVNDDPLVVHEPSKEDQLVAEDLSTPPASQCCLSNRHVLPHNQKLREDYPGTGGYGQQVRDYDSDADQAALETYASTENKNLFGSNNVTSDGLYVKFNSTDIKSDNKTKARLDFHRNAVDFPLPRGNQNQDDEVQSASRSDADEVGGGHWDDDVWIANTDLPATSAFFFTVAPSFAPRRAVQEPISIKEITAERRRSSRPDYFLRQLVTRSDRASLQQEKSQRNISHPRWSKNAENSSLRRSNIEKTELSTGRFMDRGPKAVPSSKKFTVSSEGFLIPSVSPTRRKEVDTITDRITGKPTSPHNGPEEFFTNDDAVAKVHNLTINYDSFRIKKVPFEHELEPRYQIFFKDRALLQWDYTRPAFFPWKGIPDYCSNYAVRFLKPGSAPRTLLVSYQ</sequence>
<keyword evidence="2" id="KW-0472">Membrane</keyword>
<evidence type="ECO:0000313" key="3">
    <source>
        <dbReference type="Proteomes" id="UP000694843"/>
    </source>
</evidence>